<dbReference type="EMBL" id="DVMQ01000014">
    <property type="protein sequence ID" value="HIU24125.1"/>
    <property type="molecule type" value="Genomic_DNA"/>
</dbReference>
<evidence type="ECO:0000313" key="7">
    <source>
        <dbReference type="Proteomes" id="UP000824078"/>
    </source>
</evidence>
<comment type="subunit">
    <text evidence="5">Monomer.</text>
</comment>
<comment type="similarity">
    <text evidence="5">Belongs to the QueA family.</text>
</comment>
<dbReference type="NCBIfam" id="NF001140">
    <property type="entry name" value="PRK00147.1"/>
    <property type="match status" value="1"/>
</dbReference>
<sequence length="408" mass="44450">MRTDDFDYNLPDELIAQAPAEPRDSCRLLVLHRDGGSGPTGEAHQAADGSSIEHRIFHDILDYLKPGDLLVANKTRVMPARLVGHKKGTGGVAETLLLRRREDIDSLGHVWECLVNPGKRLRQPGTVIEYRAGGLLAPENAPVVLTGEILDFVEGSKGGRLVRFEPVGTSNTGEPRTLDEAVHEAGNVPLPPYITSYKGDPEKYQTVYAMHEEHSAAAPTAGLHFTPELIDRICEAGVGWATVELEVGIDTFRLVTEDDPTKHVMHTERYHVPADVVEAVRTTKAQGGRVIAVGTTAVRSLESAWDTAVKAANPPITARRFEQAADSAAVSGMGDLVVREDATTNLFLMPGSTFHVVDALITNFHVPRSTLMMLVSAFASREQIMGAYNEAIQQQYRMLSFGDAMLID</sequence>
<dbReference type="InterPro" id="IPR036100">
    <property type="entry name" value="QueA_sf"/>
</dbReference>
<keyword evidence="1 5" id="KW-0963">Cytoplasm</keyword>
<dbReference type="AlphaFoldDB" id="A0A9D1L4S4"/>
<comment type="subcellular location">
    <subcellularLocation>
        <location evidence="5">Cytoplasm</location>
    </subcellularLocation>
</comment>
<proteinExistence type="inferred from homology"/>
<comment type="catalytic activity">
    <reaction evidence="5">
        <text>7-aminomethyl-7-carbaguanosine(34) in tRNA + S-adenosyl-L-methionine = epoxyqueuosine(34) in tRNA + adenine + L-methionine + 2 H(+)</text>
        <dbReference type="Rhea" id="RHEA:32155"/>
        <dbReference type="Rhea" id="RHEA-COMP:10342"/>
        <dbReference type="Rhea" id="RHEA-COMP:18582"/>
        <dbReference type="ChEBI" id="CHEBI:15378"/>
        <dbReference type="ChEBI" id="CHEBI:16708"/>
        <dbReference type="ChEBI" id="CHEBI:57844"/>
        <dbReference type="ChEBI" id="CHEBI:59789"/>
        <dbReference type="ChEBI" id="CHEBI:82833"/>
        <dbReference type="ChEBI" id="CHEBI:194443"/>
        <dbReference type="EC" id="2.4.99.17"/>
    </reaction>
</comment>
<keyword evidence="2 5" id="KW-0808">Transferase</keyword>
<accession>A0A9D1L4S4</accession>
<dbReference type="GO" id="GO:0051075">
    <property type="term" value="F:S-adenosylmethionine:tRNA ribosyltransferase-isomerase activity"/>
    <property type="evidence" value="ECO:0007669"/>
    <property type="project" value="UniProtKB-EC"/>
</dbReference>
<evidence type="ECO:0000313" key="6">
    <source>
        <dbReference type="EMBL" id="HIU24125.1"/>
    </source>
</evidence>
<reference evidence="6" key="1">
    <citation type="submission" date="2020-10" db="EMBL/GenBank/DDBJ databases">
        <authorList>
            <person name="Gilroy R."/>
        </authorList>
    </citation>
    <scope>NUCLEOTIDE SEQUENCE</scope>
    <source>
        <strain evidence="6">ChiHjej12B11-29160</strain>
    </source>
</reference>
<dbReference type="InterPro" id="IPR042118">
    <property type="entry name" value="QueA_dom1"/>
</dbReference>
<organism evidence="6 7">
    <name type="scientific">Candidatus Coprovicinus avistercoris</name>
    <dbReference type="NCBI Taxonomy" id="2840754"/>
    <lineage>
        <taxon>Bacteria</taxon>
        <taxon>Bacillati</taxon>
        <taxon>Actinomycetota</taxon>
        <taxon>Coriobacteriia</taxon>
        <taxon>Coriobacteriales</taxon>
        <taxon>Coriobacteriaceae</taxon>
        <taxon>Coriobacteriaceae incertae sedis</taxon>
        <taxon>Candidatus Coprovicinus</taxon>
    </lineage>
</organism>
<dbReference type="PANTHER" id="PTHR30307:SF0">
    <property type="entry name" value="S-ADENOSYLMETHIONINE:TRNA RIBOSYLTRANSFERASE-ISOMERASE"/>
    <property type="match status" value="1"/>
</dbReference>
<keyword evidence="4 5" id="KW-0671">Queuosine biosynthesis</keyword>
<dbReference type="Gene3D" id="3.40.1780.10">
    <property type="entry name" value="QueA-like"/>
    <property type="match status" value="1"/>
</dbReference>
<dbReference type="HAMAP" id="MF_00113">
    <property type="entry name" value="QueA"/>
    <property type="match status" value="1"/>
</dbReference>
<dbReference type="Proteomes" id="UP000824078">
    <property type="component" value="Unassembled WGS sequence"/>
</dbReference>
<reference evidence="6" key="2">
    <citation type="journal article" date="2021" name="PeerJ">
        <title>Extensive microbial diversity within the chicken gut microbiome revealed by metagenomics and culture.</title>
        <authorList>
            <person name="Gilroy R."/>
            <person name="Ravi A."/>
            <person name="Getino M."/>
            <person name="Pursley I."/>
            <person name="Horton D.L."/>
            <person name="Alikhan N.F."/>
            <person name="Baker D."/>
            <person name="Gharbi K."/>
            <person name="Hall N."/>
            <person name="Watson M."/>
            <person name="Adriaenssens E.M."/>
            <person name="Foster-Nyarko E."/>
            <person name="Jarju S."/>
            <person name="Secka A."/>
            <person name="Antonio M."/>
            <person name="Oren A."/>
            <person name="Chaudhuri R.R."/>
            <person name="La Ragione R."/>
            <person name="Hildebrand F."/>
            <person name="Pallen M.J."/>
        </authorList>
    </citation>
    <scope>NUCLEOTIDE SEQUENCE</scope>
    <source>
        <strain evidence="6">ChiHjej12B11-29160</strain>
    </source>
</reference>
<evidence type="ECO:0000256" key="4">
    <source>
        <dbReference type="ARBA" id="ARBA00022785"/>
    </source>
</evidence>
<comment type="caution">
    <text evidence="6">The sequence shown here is derived from an EMBL/GenBank/DDBJ whole genome shotgun (WGS) entry which is preliminary data.</text>
</comment>
<comment type="pathway">
    <text evidence="5">tRNA modification; tRNA-queuosine biosynthesis.</text>
</comment>
<dbReference type="NCBIfam" id="TIGR00113">
    <property type="entry name" value="queA"/>
    <property type="match status" value="1"/>
</dbReference>
<comment type="function">
    <text evidence="5">Transfers and isomerizes the ribose moiety from AdoMet to the 7-aminomethyl group of 7-deazaguanine (preQ1-tRNA) to give epoxyqueuosine (oQ-tRNA).</text>
</comment>
<evidence type="ECO:0000256" key="5">
    <source>
        <dbReference type="HAMAP-Rule" id="MF_00113"/>
    </source>
</evidence>
<dbReference type="Gene3D" id="2.40.10.240">
    <property type="entry name" value="QueA-like"/>
    <property type="match status" value="1"/>
</dbReference>
<evidence type="ECO:0000256" key="3">
    <source>
        <dbReference type="ARBA" id="ARBA00022691"/>
    </source>
</evidence>
<keyword evidence="6" id="KW-0328">Glycosyltransferase</keyword>
<dbReference type="Pfam" id="PF02547">
    <property type="entry name" value="Queuosine_synth"/>
    <property type="match status" value="1"/>
</dbReference>
<dbReference type="EC" id="2.4.99.17" evidence="5"/>
<evidence type="ECO:0000256" key="2">
    <source>
        <dbReference type="ARBA" id="ARBA00022679"/>
    </source>
</evidence>
<name>A0A9D1L4S4_9ACTN</name>
<dbReference type="PANTHER" id="PTHR30307">
    <property type="entry name" value="S-ADENOSYLMETHIONINE:TRNA RIBOSYLTRANSFERASE-ISOMERASE"/>
    <property type="match status" value="1"/>
</dbReference>
<dbReference type="GO" id="GO:0005737">
    <property type="term" value="C:cytoplasm"/>
    <property type="evidence" value="ECO:0007669"/>
    <property type="project" value="UniProtKB-SubCell"/>
</dbReference>
<evidence type="ECO:0000256" key="1">
    <source>
        <dbReference type="ARBA" id="ARBA00022490"/>
    </source>
</evidence>
<keyword evidence="3 5" id="KW-0949">S-adenosyl-L-methionine</keyword>
<dbReference type="GO" id="GO:0008616">
    <property type="term" value="P:tRNA queuosine(34) biosynthetic process"/>
    <property type="evidence" value="ECO:0007669"/>
    <property type="project" value="UniProtKB-UniRule"/>
</dbReference>
<dbReference type="SUPFAM" id="SSF111337">
    <property type="entry name" value="QueA-like"/>
    <property type="match status" value="1"/>
</dbReference>
<dbReference type="InterPro" id="IPR003699">
    <property type="entry name" value="QueA"/>
</dbReference>
<dbReference type="InterPro" id="IPR042119">
    <property type="entry name" value="QueA_dom2"/>
</dbReference>
<protein>
    <recommendedName>
        <fullName evidence="5">S-adenosylmethionine:tRNA ribosyltransferase-isomerase</fullName>
        <ecNumber evidence="5">2.4.99.17</ecNumber>
    </recommendedName>
    <alternativeName>
        <fullName evidence="5">Queuosine biosynthesis protein QueA</fullName>
    </alternativeName>
</protein>
<gene>
    <name evidence="5 6" type="primary">queA</name>
    <name evidence="6" type="ORF">IAD17_04320</name>
</gene>